<organism evidence="2 3">
    <name type="scientific">Mycena metata</name>
    <dbReference type="NCBI Taxonomy" id="1033252"/>
    <lineage>
        <taxon>Eukaryota</taxon>
        <taxon>Fungi</taxon>
        <taxon>Dikarya</taxon>
        <taxon>Basidiomycota</taxon>
        <taxon>Agaricomycotina</taxon>
        <taxon>Agaricomycetes</taxon>
        <taxon>Agaricomycetidae</taxon>
        <taxon>Agaricales</taxon>
        <taxon>Marasmiineae</taxon>
        <taxon>Mycenaceae</taxon>
        <taxon>Mycena</taxon>
    </lineage>
</organism>
<dbReference type="AlphaFoldDB" id="A0AAD7MNE5"/>
<dbReference type="Proteomes" id="UP001215598">
    <property type="component" value="Unassembled WGS sequence"/>
</dbReference>
<feature type="compositionally biased region" description="Pro residues" evidence="1">
    <location>
        <begin position="205"/>
        <end position="216"/>
    </location>
</feature>
<sequence>MALNQPPIFPTNHHHHLFDLAAARRSSSVIPLRRVPASVLKFFLIILQRTICCRRPSGIAAAVDLTAGTKPDSSVDATLQAQHFVHPARCHSVEVRPSPGSKEAKNVRRDLRQRGRTLIDTNTDGGTSGGAPAGGISQLPFQQRPQCPMGGRAADPQGGCRSFFLVENETGMLAALLQIIGAESIDIATNPAPSGSKTAYKPITPSTPPPAAPTRR</sequence>
<evidence type="ECO:0000256" key="1">
    <source>
        <dbReference type="SAM" id="MobiDB-lite"/>
    </source>
</evidence>
<name>A0AAD7MNE5_9AGAR</name>
<accession>A0AAD7MNE5</accession>
<comment type="caution">
    <text evidence="2">The sequence shown here is derived from an EMBL/GenBank/DDBJ whole genome shotgun (WGS) entry which is preliminary data.</text>
</comment>
<feature type="region of interest" description="Disordered" evidence="1">
    <location>
        <begin position="188"/>
        <end position="216"/>
    </location>
</feature>
<keyword evidence="3" id="KW-1185">Reference proteome</keyword>
<dbReference type="EMBL" id="JARKIB010000195">
    <property type="protein sequence ID" value="KAJ7725393.1"/>
    <property type="molecule type" value="Genomic_DNA"/>
</dbReference>
<protein>
    <submittedName>
        <fullName evidence="2">Uncharacterized protein</fullName>
    </submittedName>
</protein>
<proteinExistence type="predicted"/>
<gene>
    <name evidence="2" type="ORF">B0H16DRAFT_1895169</name>
</gene>
<evidence type="ECO:0000313" key="3">
    <source>
        <dbReference type="Proteomes" id="UP001215598"/>
    </source>
</evidence>
<reference evidence="2" key="1">
    <citation type="submission" date="2023-03" db="EMBL/GenBank/DDBJ databases">
        <title>Massive genome expansion in bonnet fungi (Mycena s.s.) driven by repeated elements and novel gene families across ecological guilds.</title>
        <authorList>
            <consortium name="Lawrence Berkeley National Laboratory"/>
            <person name="Harder C.B."/>
            <person name="Miyauchi S."/>
            <person name="Viragh M."/>
            <person name="Kuo A."/>
            <person name="Thoen E."/>
            <person name="Andreopoulos B."/>
            <person name="Lu D."/>
            <person name="Skrede I."/>
            <person name="Drula E."/>
            <person name="Henrissat B."/>
            <person name="Morin E."/>
            <person name="Kohler A."/>
            <person name="Barry K."/>
            <person name="LaButti K."/>
            <person name="Morin E."/>
            <person name="Salamov A."/>
            <person name="Lipzen A."/>
            <person name="Mereny Z."/>
            <person name="Hegedus B."/>
            <person name="Baldrian P."/>
            <person name="Stursova M."/>
            <person name="Weitz H."/>
            <person name="Taylor A."/>
            <person name="Grigoriev I.V."/>
            <person name="Nagy L.G."/>
            <person name="Martin F."/>
            <person name="Kauserud H."/>
        </authorList>
    </citation>
    <scope>NUCLEOTIDE SEQUENCE</scope>
    <source>
        <strain evidence="2">CBHHK182m</strain>
    </source>
</reference>
<evidence type="ECO:0000313" key="2">
    <source>
        <dbReference type="EMBL" id="KAJ7725393.1"/>
    </source>
</evidence>